<sequence length="442" mass="46273">MNDTQQSRSRPALRTAGASALARLIVLAISTGLGIVVTRLVIENYGVDAYAQYMLLVGLIALVPFADLGISASIINTVAASDDPRHDPRVRGVLVTCVRILAGSMAVILLVSATITLTGSWETLLGDGLIKGSGPIAAAACLAVFAMTLGIGYGQRILIALGQNHVVILLGLVQTPIVLACIAVLLLLDVDAGGYLAIAAYCGTFVAAAIAMVLANRAVRPMLRLAYRDAVRVRSVRGARVFDTALPLLIQMIALPIAMQSSRIVLSHVGSRDELAQYSLAAQMFLPIVGVAMAAGVSLWPVFARERAAGVSSTSSPHVMALWFGGAALVVSGLVAVASPWLAEIASGGAIRLDLALVVAFVVFVVVQAAKNPLGNYLTDARGLRFQAVMVTLMMPWNIVASVLLSMQWGAIGPVIASISGVLIFQLAANWVYATRTRAVTR</sequence>
<feature type="transmembrane region" description="Helical" evidence="6">
    <location>
        <begin position="240"/>
        <end position="258"/>
    </location>
</feature>
<feature type="transmembrane region" description="Helical" evidence="6">
    <location>
        <begin position="411"/>
        <end position="433"/>
    </location>
</feature>
<comment type="subcellular location">
    <subcellularLocation>
        <location evidence="1">Cell membrane</location>
        <topology evidence="1">Multi-pass membrane protein</topology>
    </subcellularLocation>
</comment>
<name>A0A512HWK3_9ACTN</name>
<reference evidence="7 8" key="1">
    <citation type="submission" date="2019-07" db="EMBL/GenBank/DDBJ databases">
        <title>Whole genome shotgun sequence of Aeromicrobium flavum NBRC 107625.</title>
        <authorList>
            <person name="Hosoyama A."/>
            <person name="Uohara A."/>
            <person name="Ohji S."/>
            <person name="Ichikawa N."/>
        </authorList>
    </citation>
    <scope>NUCLEOTIDE SEQUENCE [LARGE SCALE GENOMIC DNA]</scope>
    <source>
        <strain evidence="7 8">NBRC 107625</strain>
    </source>
</reference>
<dbReference type="InterPro" id="IPR050833">
    <property type="entry name" value="Poly_Biosynth_Transport"/>
</dbReference>
<dbReference type="GO" id="GO:0005886">
    <property type="term" value="C:plasma membrane"/>
    <property type="evidence" value="ECO:0007669"/>
    <property type="project" value="UniProtKB-SubCell"/>
</dbReference>
<organism evidence="7 8">
    <name type="scientific">Aeromicrobium flavum</name>
    <dbReference type="NCBI Taxonomy" id="416568"/>
    <lineage>
        <taxon>Bacteria</taxon>
        <taxon>Bacillati</taxon>
        <taxon>Actinomycetota</taxon>
        <taxon>Actinomycetes</taxon>
        <taxon>Propionibacteriales</taxon>
        <taxon>Nocardioidaceae</taxon>
        <taxon>Aeromicrobium</taxon>
    </lineage>
</organism>
<evidence type="ECO:0000313" key="7">
    <source>
        <dbReference type="EMBL" id="GEO89805.1"/>
    </source>
</evidence>
<evidence type="ECO:0000313" key="8">
    <source>
        <dbReference type="Proteomes" id="UP000321769"/>
    </source>
</evidence>
<feature type="transmembrane region" description="Helical" evidence="6">
    <location>
        <begin position="321"/>
        <end position="343"/>
    </location>
</feature>
<dbReference type="Proteomes" id="UP000321769">
    <property type="component" value="Unassembled WGS sequence"/>
</dbReference>
<proteinExistence type="predicted"/>
<feature type="transmembrane region" description="Helical" evidence="6">
    <location>
        <begin position="166"/>
        <end position="188"/>
    </location>
</feature>
<feature type="transmembrane region" description="Helical" evidence="6">
    <location>
        <begin position="54"/>
        <end position="80"/>
    </location>
</feature>
<dbReference type="EMBL" id="BJZQ01000010">
    <property type="protein sequence ID" value="GEO89805.1"/>
    <property type="molecule type" value="Genomic_DNA"/>
</dbReference>
<evidence type="ECO:0000256" key="2">
    <source>
        <dbReference type="ARBA" id="ARBA00022475"/>
    </source>
</evidence>
<protein>
    <recommendedName>
        <fullName evidence="9">Polysaccharide biosynthesis protein</fullName>
    </recommendedName>
</protein>
<evidence type="ECO:0000256" key="5">
    <source>
        <dbReference type="ARBA" id="ARBA00023136"/>
    </source>
</evidence>
<evidence type="ECO:0000256" key="3">
    <source>
        <dbReference type="ARBA" id="ARBA00022692"/>
    </source>
</evidence>
<feature type="transmembrane region" description="Helical" evidence="6">
    <location>
        <begin position="194"/>
        <end position="219"/>
    </location>
</feature>
<gene>
    <name evidence="7" type="ORF">AFL01nite_21320</name>
</gene>
<dbReference type="OrthoDB" id="3728782at2"/>
<evidence type="ECO:0000256" key="4">
    <source>
        <dbReference type="ARBA" id="ARBA00022989"/>
    </source>
</evidence>
<evidence type="ECO:0000256" key="1">
    <source>
        <dbReference type="ARBA" id="ARBA00004651"/>
    </source>
</evidence>
<dbReference type="PANTHER" id="PTHR30250">
    <property type="entry name" value="PST FAMILY PREDICTED COLANIC ACID TRANSPORTER"/>
    <property type="match status" value="1"/>
</dbReference>
<evidence type="ECO:0000256" key="6">
    <source>
        <dbReference type="SAM" id="Phobius"/>
    </source>
</evidence>
<keyword evidence="5 6" id="KW-0472">Membrane</keyword>
<feature type="transmembrane region" description="Helical" evidence="6">
    <location>
        <begin position="92"/>
        <end position="115"/>
    </location>
</feature>
<keyword evidence="4 6" id="KW-1133">Transmembrane helix</keyword>
<feature type="transmembrane region" description="Helical" evidence="6">
    <location>
        <begin position="21"/>
        <end position="42"/>
    </location>
</feature>
<keyword evidence="3 6" id="KW-0812">Transmembrane</keyword>
<dbReference type="RefSeq" id="WP_146827673.1">
    <property type="nucleotide sequence ID" value="NZ_BAAAYQ010000001.1"/>
</dbReference>
<feature type="transmembrane region" description="Helical" evidence="6">
    <location>
        <begin position="135"/>
        <end position="154"/>
    </location>
</feature>
<dbReference type="AlphaFoldDB" id="A0A512HWK3"/>
<keyword evidence="8" id="KW-1185">Reference proteome</keyword>
<accession>A0A512HWK3</accession>
<evidence type="ECO:0008006" key="9">
    <source>
        <dbReference type="Google" id="ProtNLM"/>
    </source>
</evidence>
<keyword evidence="2" id="KW-1003">Cell membrane</keyword>
<feature type="transmembrane region" description="Helical" evidence="6">
    <location>
        <begin position="278"/>
        <end position="300"/>
    </location>
</feature>
<dbReference type="PANTHER" id="PTHR30250:SF11">
    <property type="entry name" value="O-ANTIGEN TRANSPORTER-RELATED"/>
    <property type="match status" value="1"/>
</dbReference>
<feature type="transmembrane region" description="Helical" evidence="6">
    <location>
        <begin position="349"/>
        <end position="367"/>
    </location>
</feature>
<comment type="caution">
    <text evidence="7">The sequence shown here is derived from an EMBL/GenBank/DDBJ whole genome shotgun (WGS) entry which is preliminary data.</text>
</comment>
<feature type="transmembrane region" description="Helical" evidence="6">
    <location>
        <begin position="388"/>
        <end position="405"/>
    </location>
</feature>